<dbReference type="Gene3D" id="1.20.1280.50">
    <property type="match status" value="1"/>
</dbReference>
<dbReference type="EMBL" id="OC925000">
    <property type="protein sequence ID" value="CAD7655856.1"/>
    <property type="molecule type" value="Genomic_DNA"/>
</dbReference>
<name>A0A7R9M9A5_9ACAR</name>
<dbReference type="InterPro" id="IPR001810">
    <property type="entry name" value="F-box_dom"/>
</dbReference>
<dbReference type="AlphaFoldDB" id="A0A7R9M9A5"/>
<dbReference type="SUPFAM" id="SSF81383">
    <property type="entry name" value="F-box domain"/>
    <property type="match status" value="1"/>
</dbReference>
<reference evidence="2" key="1">
    <citation type="submission" date="2020-11" db="EMBL/GenBank/DDBJ databases">
        <authorList>
            <person name="Tran Van P."/>
        </authorList>
    </citation>
    <scope>NUCLEOTIDE SEQUENCE</scope>
</reference>
<gene>
    <name evidence="2" type="ORF">ONB1V03_LOCUS12497</name>
</gene>
<organism evidence="2">
    <name type="scientific">Oppiella nova</name>
    <dbReference type="NCBI Taxonomy" id="334625"/>
    <lineage>
        <taxon>Eukaryota</taxon>
        <taxon>Metazoa</taxon>
        <taxon>Ecdysozoa</taxon>
        <taxon>Arthropoda</taxon>
        <taxon>Chelicerata</taxon>
        <taxon>Arachnida</taxon>
        <taxon>Acari</taxon>
        <taxon>Acariformes</taxon>
        <taxon>Sarcoptiformes</taxon>
        <taxon>Oribatida</taxon>
        <taxon>Brachypylina</taxon>
        <taxon>Oppioidea</taxon>
        <taxon>Oppiidae</taxon>
        <taxon>Oppiella</taxon>
    </lineage>
</organism>
<dbReference type="InterPro" id="IPR036047">
    <property type="entry name" value="F-box-like_dom_sf"/>
</dbReference>
<dbReference type="Pfam" id="PF00646">
    <property type="entry name" value="F-box"/>
    <property type="match status" value="1"/>
</dbReference>
<proteinExistence type="predicted"/>
<dbReference type="Proteomes" id="UP000728032">
    <property type="component" value="Unassembled WGS sequence"/>
</dbReference>
<evidence type="ECO:0000313" key="3">
    <source>
        <dbReference type="Proteomes" id="UP000728032"/>
    </source>
</evidence>
<dbReference type="PROSITE" id="PS50181">
    <property type="entry name" value="FBOX"/>
    <property type="match status" value="1"/>
</dbReference>
<protein>
    <recommendedName>
        <fullName evidence="1">F-box domain-containing protein</fullName>
    </recommendedName>
</protein>
<evidence type="ECO:0000259" key="1">
    <source>
        <dbReference type="PROSITE" id="PS50181"/>
    </source>
</evidence>
<accession>A0A7R9M9A5</accession>
<keyword evidence="3" id="KW-1185">Reference proteome</keyword>
<feature type="non-terminal residue" evidence="2">
    <location>
        <position position="1"/>
    </location>
</feature>
<sequence length="241" mass="27866">MKFLKELTKQLRVLSLLRPRNRFNDRIPDSVLLLIVSKLNVNERIKLQLVCKKWEQIIQLSLERQPVLMISDERYFPLRQCLMESRLSAKHSKQFVIIADNERFITENVLQIFRNVSTICWTTKCLETEFRAMIDTIGKHCNHMSLISVCLFDISTYESTKIINMDSNEKALQLLLNKCQNLQNSSLLYKEYHSSHTSSVLFEGYAIENSNTSSTDASIIHPSPTFPPLLGRMAGQTDARP</sequence>
<dbReference type="EMBL" id="CAJPVJ010010175">
    <property type="protein sequence ID" value="CAG2173043.1"/>
    <property type="molecule type" value="Genomic_DNA"/>
</dbReference>
<dbReference type="SMART" id="SM00256">
    <property type="entry name" value="FBOX"/>
    <property type="match status" value="1"/>
</dbReference>
<feature type="domain" description="F-box" evidence="1">
    <location>
        <begin position="21"/>
        <end position="59"/>
    </location>
</feature>
<evidence type="ECO:0000313" key="2">
    <source>
        <dbReference type="EMBL" id="CAD7655856.1"/>
    </source>
</evidence>